<evidence type="ECO:0000313" key="2">
    <source>
        <dbReference type="Proteomes" id="UP000540698"/>
    </source>
</evidence>
<protein>
    <submittedName>
        <fullName evidence="1">DUF2267 domain-containing protein</fullName>
    </submittedName>
</protein>
<dbReference type="AlphaFoldDB" id="A0A7X6R6X9"/>
<dbReference type="Proteomes" id="UP000540698">
    <property type="component" value="Unassembled WGS sequence"/>
</dbReference>
<keyword evidence="2" id="KW-1185">Reference proteome</keyword>
<accession>A0A7X6R6X9</accession>
<gene>
    <name evidence="1" type="ORF">HGB38_32340</name>
</gene>
<evidence type="ECO:0000313" key="1">
    <source>
        <dbReference type="EMBL" id="NKY30862.1"/>
    </source>
</evidence>
<organism evidence="1 2">
    <name type="scientific">Nocardia gamkensis</name>
    <dbReference type="NCBI Taxonomy" id="352869"/>
    <lineage>
        <taxon>Bacteria</taxon>
        <taxon>Bacillati</taxon>
        <taxon>Actinomycetota</taxon>
        <taxon>Actinomycetes</taxon>
        <taxon>Mycobacteriales</taxon>
        <taxon>Nocardiaceae</taxon>
        <taxon>Nocardia</taxon>
    </lineage>
</organism>
<comment type="caution">
    <text evidence="1">The sequence shown here is derived from an EMBL/GenBank/DDBJ whole genome shotgun (WGS) entry which is preliminary data.</text>
</comment>
<dbReference type="Pfam" id="PF10025">
    <property type="entry name" value="DUF2267"/>
    <property type="match status" value="1"/>
</dbReference>
<reference evidence="1 2" key="1">
    <citation type="submission" date="2020-04" db="EMBL/GenBank/DDBJ databases">
        <title>MicrobeNet Type strains.</title>
        <authorList>
            <person name="Nicholson A.C."/>
        </authorList>
    </citation>
    <scope>NUCLEOTIDE SEQUENCE [LARGE SCALE GENOMIC DNA]</scope>
    <source>
        <strain evidence="1 2">DSM 44956</strain>
    </source>
</reference>
<sequence>MSYHRDPLAPAIHTAHEWLRTLADGLATEDRPFAHRALRAWLHTVRDRIGVNASAHLSAQLPELLRGIYYEGWVPAHVPVSHDVPSFVDQFAREAGVSRDEAYALAGAVTDALADLFSPGQLDHVFAWLPEDLRAVLRGTDLAGTLPEKTALRPAESPRLDELDSRLRALTDAVTVLARSLEATSGGDAGDTEQLSAARQAHRILIAEGLARSDAPTR</sequence>
<dbReference type="InterPro" id="IPR038282">
    <property type="entry name" value="DUF2267_sf"/>
</dbReference>
<name>A0A7X6R6X9_9NOCA</name>
<proteinExistence type="predicted"/>
<dbReference type="Gene3D" id="1.10.490.110">
    <property type="entry name" value="Uncharacterized conserved protein DUF2267"/>
    <property type="match status" value="1"/>
</dbReference>
<dbReference type="InterPro" id="IPR018727">
    <property type="entry name" value="DUF2267"/>
</dbReference>
<dbReference type="EMBL" id="JAAXOS010000022">
    <property type="protein sequence ID" value="NKY30862.1"/>
    <property type="molecule type" value="Genomic_DNA"/>
</dbReference>